<dbReference type="Gene3D" id="1.20.58.1610">
    <property type="entry name" value="NADH:ubiquinone/plastoquinone oxidoreductase, chain 3"/>
    <property type="match status" value="1"/>
</dbReference>
<evidence type="ECO:0000256" key="4">
    <source>
        <dbReference type="ARBA" id="ARBA00022475"/>
    </source>
</evidence>
<feature type="transmembrane region" description="Helical" evidence="12">
    <location>
        <begin position="6"/>
        <end position="30"/>
    </location>
</feature>
<proteinExistence type="inferred from homology"/>
<comment type="caution">
    <text evidence="13">The sequence shown here is derived from an EMBL/GenBank/DDBJ whole genome shotgun (WGS) entry which is preliminary data.</text>
</comment>
<keyword evidence="14" id="KW-1185">Reference proteome</keyword>
<evidence type="ECO:0000256" key="3">
    <source>
        <dbReference type="ARBA" id="ARBA00022448"/>
    </source>
</evidence>
<comment type="function">
    <text evidence="11">NDH-1 shuttles electrons from NADH, via FMN and iron-sulfur (Fe-S) centers, to quinones in the respiratory chain.</text>
</comment>
<evidence type="ECO:0000313" key="14">
    <source>
        <dbReference type="Proteomes" id="UP001275932"/>
    </source>
</evidence>
<organism evidence="13 14">
    <name type="scientific">Intestinicryptomonas porci</name>
    <dbReference type="NCBI Taxonomy" id="2926320"/>
    <lineage>
        <taxon>Bacteria</taxon>
        <taxon>Pseudomonadati</taxon>
        <taxon>Verrucomicrobiota</taxon>
        <taxon>Opitutia</taxon>
        <taxon>Opitutales</taxon>
        <taxon>Intestinicryptomonaceae</taxon>
        <taxon>Intestinicryptomonas</taxon>
    </lineage>
</organism>
<evidence type="ECO:0000256" key="2">
    <source>
        <dbReference type="ARBA" id="ARBA00008472"/>
    </source>
</evidence>
<dbReference type="Pfam" id="PF00507">
    <property type="entry name" value="Oxidored_q4"/>
    <property type="match status" value="1"/>
</dbReference>
<evidence type="ECO:0000256" key="5">
    <source>
        <dbReference type="ARBA" id="ARBA00022692"/>
    </source>
</evidence>
<keyword evidence="7" id="KW-1278">Translocase</keyword>
<evidence type="ECO:0000256" key="9">
    <source>
        <dbReference type="ARBA" id="ARBA00023027"/>
    </source>
</evidence>
<comment type="similarity">
    <text evidence="2 11">Belongs to the complex I subunit 3 family.</text>
</comment>
<evidence type="ECO:0000313" key="13">
    <source>
        <dbReference type="EMBL" id="MDX8415130.1"/>
    </source>
</evidence>
<evidence type="ECO:0000256" key="6">
    <source>
        <dbReference type="ARBA" id="ARBA00022719"/>
    </source>
</evidence>
<reference evidence="13 14" key="1">
    <citation type="submission" date="2022-03" db="EMBL/GenBank/DDBJ databases">
        <title>Novel taxa within the pig intestine.</title>
        <authorList>
            <person name="Wylensek D."/>
            <person name="Bishof K."/>
            <person name="Afrizal A."/>
            <person name="Clavel T."/>
        </authorList>
    </citation>
    <scope>NUCLEOTIDE SEQUENCE [LARGE SCALE GENOMIC DNA]</scope>
    <source>
        <strain evidence="13 14">CLA-KB-P66</strain>
    </source>
</reference>
<evidence type="ECO:0000256" key="12">
    <source>
        <dbReference type="SAM" id="Phobius"/>
    </source>
</evidence>
<keyword evidence="8 12" id="KW-1133">Transmembrane helix</keyword>
<protein>
    <recommendedName>
        <fullName evidence="11">NADH-quinone oxidoreductase subunit</fullName>
        <ecNumber evidence="11">7.1.1.-</ecNumber>
    </recommendedName>
</protein>
<dbReference type="PANTHER" id="PTHR11058">
    <property type="entry name" value="NADH-UBIQUINONE OXIDOREDUCTASE CHAIN 3"/>
    <property type="match status" value="1"/>
</dbReference>
<keyword evidence="4" id="KW-1003">Cell membrane</keyword>
<feature type="transmembrane region" description="Helical" evidence="12">
    <location>
        <begin position="90"/>
        <end position="113"/>
    </location>
</feature>
<sequence length="129" mass="14372">MEISDYIPVLIQIVLALAVGFGIIAASHIFGQRSKKNAVKDSAYECGIKPLAKPHPRFGVKFYVVAMLFVVFDIEAVFILPLALVYREFIAANIALILPVMFFVALIAAGIFYEIKKDALDWNIPKTNR</sequence>
<accession>A0ABU4WEZ1</accession>
<comment type="catalytic activity">
    <reaction evidence="11">
        <text>a quinone + NADH + 5 H(+)(in) = a quinol + NAD(+) + 4 H(+)(out)</text>
        <dbReference type="Rhea" id="RHEA:57888"/>
        <dbReference type="ChEBI" id="CHEBI:15378"/>
        <dbReference type="ChEBI" id="CHEBI:24646"/>
        <dbReference type="ChEBI" id="CHEBI:57540"/>
        <dbReference type="ChEBI" id="CHEBI:57945"/>
        <dbReference type="ChEBI" id="CHEBI:132124"/>
    </reaction>
</comment>
<evidence type="ECO:0000256" key="8">
    <source>
        <dbReference type="ARBA" id="ARBA00022989"/>
    </source>
</evidence>
<keyword evidence="5 11" id="KW-0812">Transmembrane</keyword>
<gene>
    <name evidence="13" type="ORF">MOX91_02915</name>
</gene>
<dbReference type="EC" id="7.1.1.-" evidence="11"/>
<dbReference type="Proteomes" id="UP001275932">
    <property type="component" value="Unassembled WGS sequence"/>
</dbReference>
<dbReference type="PANTHER" id="PTHR11058:SF22">
    <property type="entry name" value="NADH-QUINONE OXIDOREDUCTASE SUBUNIT A"/>
    <property type="match status" value="1"/>
</dbReference>
<dbReference type="InterPro" id="IPR038430">
    <property type="entry name" value="NDAH_ubi_oxred_su3_sf"/>
</dbReference>
<evidence type="ECO:0000256" key="7">
    <source>
        <dbReference type="ARBA" id="ARBA00022967"/>
    </source>
</evidence>
<evidence type="ECO:0000256" key="10">
    <source>
        <dbReference type="ARBA" id="ARBA00023136"/>
    </source>
</evidence>
<evidence type="ECO:0000256" key="1">
    <source>
        <dbReference type="ARBA" id="ARBA00004370"/>
    </source>
</evidence>
<keyword evidence="6 11" id="KW-0874">Quinone</keyword>
<dbReference type="RefSeq" id="WP_370396578.1">
    <property type="nucleotide sequence ID" value="NZ_JALBUT010000003.1"/>
</dbReference>
<dbReference type="InterPro" id="IPR000440">
    <property type="entry name" value="NADH_UbQ/plastoQ_OxRdtase_su3"/>
</dbReference>
<name>A0ABU4WEZ1_9BACT</name>
<keyword evidence="10 12" id="KW-0472">Membrane</keyword>
<comment type="subcellular location">
    <subcellularLocation>
        <location evidence="11">Cell membrane</location>
        <topology evidence="11">Multi-pass membrane protein</topology>
    </subcellularLocation>
    <subcellularLocation>
        <location evidence="1">Membrane</location>
    </subcellularLocation>
</comment>
<evidence type="ECO:0000256" key="11">
    <source>
        <dbReference type="RuleBase" id="RU003639"/>
    </source>
</evidence>
<feature type="transmembrane region" description="Helical" evidence="12">
    <location>
        <begin position="62"/>
        <end position="84"/>
    </location>
</feature>
<keyword evidence="3" id="KW-0813">Transport</keyword>
<dbReference type="EMBL" id="JALBUT010000003">
    <property type="protein sequence ID" value="MDX8415130.1"/>
    <property type="molecule type" value="Genomic_DNA"/>
</dbReference>
<keyword evidence="9 11" id="KW-0520">NAD</keyword>